<gene>
    <name evidence="4" type="ORF">KY290_035632</name>
</gene>
<dbReference type="InterPro" id="IPR008271">
    <property type="entry name" value="Ser/Thr_kinase_AS"/>
</dbReference>
<dbReference type="SMART" id="SM00220">
    <property type="entry name" value="S_TKc"/>
    <property type="match status" value="1"/>
</dbReference>
<comment type="caution">
    <text evidence="4">The sequence shown here is derived from an EMBL/GenBank/DDBJ whole genome shotgun (WGS) entry which is preliminary data.</text>
</comment>
<feature type="domain" description="Protein kinase" evidence="3">
    <location>
        <begin position="1"/>
        <end position="184"/>
    </location>
</feature>
<dbReference type="InterPro" id="IPR011009">
    <property type="entry name" value="Kinase-like_dom_sf"/>
</dbReference>
<keyword evidence="5" id="KW-1185">Reference proteome</keyword>
<accession>A0ABQ7TQQ9</accession>
<keyword evidence="1" id="KW-0547">Nucleotide-binding</keyword>
<reference evidence="4 5" key="1">
    <citation type="journal article" date="2021" name="bioRxiv">
        <title>Chromosome-scale and haplotype-resolved genome assembly of a tetraploid potato cultivar.</title>
        <authorList>
            <person name="Sun H."/>
            <person name="Jiao W.-B."/>
            <person name="Krause K."/>
            <person name="Campoy J.A."/>
            <person name="Goel M."/>
            <person name="Folz-Donahue K."/>
            <person name="Kukat C."/>
            <person name="Huettel B."/>
            <person name="Schneeberger K."/>
        </authorList>
    </citation>
    <scope>NUCLEOTIDE SEQUENCE [LARGE SCALE GENOMIC DNA]</scope>
    <source>
        <strain evidence="4">SolTubOtavaFocal</strain>
        <tissue evidence="4">Leaves</tissue>
    </source>
</reference>
<dbReference type="PROSITE" id="PS50011">
    <property type="entry name" value="PROTEIN_KINASE_DOM"/>
    <property type="match status" value="1"/>
</dbReference>
<evidence type="ECO:0000313" key="4">
    <source>
        <dbReference type="EMBL" id="KAH0736927.1"/>
    </source>
</evidence>
<dbReference type="Proteomes" id="UP000826656">
    <property type="component" value="Unassembled WGS sequence"/>
</dbReference>
<dbReference type="Gene3D" id="1.10.510.10">
    <property type="entry name" value="Transferase(Phosphotransferase) domain 1"/>
    <property type="match status" value="1"/>
</dbReference>
<evidence type="ECO:0000256" key="2">
    <source>
        <dbReference type="ARBA" id="ARBA00022840"/>
    </source>
</evidence>
<proteinExistence type="predicted"/>
<dbReference type="Pfam" id="PF00069">
    <property type="entry name" value="Pkinase"/>
    <property type="match status" value="1"/>
</dbReference>
<dbReference type="EMBL" id="JAIVGD010000028">
    <property type="protein sequence ID" value="KAH0736927.1"/>
    <property type="molecule type" value="Genomic_DNA"/>
</dbReference>
<dbReference type="InterPro" id="IPR050528">
    <property type="entry name" value="L-type_Lectin-RKs"/>
</dbReference>
<keyword evidence="2" id="KW-0067">ATP-binding</keyword>
<dbReference type="PANTHER" id="PTHR27007">
    <property type="match status" value="1"/>
</dbReference>
<dbReference type="PROSITE" id="PS00108">
    <property type="entry name" value="PROTEIN_KINASE_ST"/>
    <property type="match status" value="1"/>
</dbReference>
<protein>
    <recommendedName>
        <fullName evidence="3">Protein kinase domain-containing protein</fullName>
    </recommendedName>
</protein>
<dbReference type="InterPro" id="IPR000719">
    <property type="entry name" value="Prot_kinase_dom"/>
</dbReference>
<dbReference type="SUPFAM" id="SSF56112">
    <property type="entry name" value="Protein kinase-like (PK-like)"/>
    <property type="match status" value="1"/>
</dbReference>
<evidence type="ECO:0000259" key="3">
    <source>
        <dbReference type="PROSITE" id="PS50011"/>
    </source>
</evidence>
<name>A0ABQ7TQQ9_SOLTU</name>
<evidence type="ECO:0000256" key="1">
    <source>
        <dbReference type="ARBA" id="ARBA00022741"/>
    </source>
</evidence>
<sequence>MKKKRGNDSSANDFIWVLGLRAPPPKKMMPVNVFMFFWTCALSWNQRFRVIKGVASALVYLHEEWEQVVIHRDVKASNVLLDSELNAKLGDFGLARLYDHGTNPLTTHVVGTVGYLAPEQTRTGKATTISDVYAFGAFLLEVACGRRPIDLSRPEPTPWAGPALGDHCWPQANPWPGFLNSAET</sequence>
<evidence type="ECO:0000313" key="5">
    <source>
        <dbReference type="Proteomes" id="UP000826656"/>
    </source>
</evidence>
<organism evidence="4 5">
    <name type="scientific">Solanum tuberosum</name>
    <name type="common">Potato</name>
    <dbReference type="NCBI Taxonomy" id="4113"/>
    <lineage>
        <taxon>Eukaryota</taxon>
        <taxon>Viridiplantae</taxon>
        <taxon>Streptophyta</taxon>
        <taxon>Embryophyta</taxon>
        <taxon>Tracheophyta</taxon>
        <taxon>Spermatophyta</taxon>
        <taxon>Magnoliopsida</taxon>
        <taxon>eudicotyledons</taxon>
        <taxon>Gunneridae</taxon>
        <taxon>Pentapetalae</taxon>
        <taxon>asterids</taxon>
        <taxon>lamiids</taxon>
        <taxon>Solanales</taxon>
        <taxon>Solanaceae</taxon>
        <taxon>Solanoideae</taxon>
        <taxon>Solaneae</taxon>
        <taxon>Solanum</taxon>
    </lineage>
</organism>